<dbReference type="RefSeq" id="WP_075380665.1">
    <property type="nucleotide sequence ID" value="NZ_CP015367.1"/>
</dbReference>
<name>A0AAE8HWQ9_9HYPH</name>
<dbReference type="KEGG" id="mphy:MCBMB27_02792"/>
<dbReference type="EMBL" id="FOPK01000030">
    <property type="protein sequence ID" value="SFH53511.1"/>
    <property type="molecule type" value="Genomic_DNA"/>
</dbReference>
<accession>A0AAE8HWQ9</accession>
<reference evidence="1 3" key="1">
    <citation type="submission" date="2016-04" db="EMBL/GenBank/DDBJ databases">
        <title>Complete genome sequencing and analysis of CBMB27, Methylobacterium phyllosphaerae isolated from leaf tissues of rice (Oryza sativa L.).</title>
        <authorList>
            <person name="Lee Y."/>
            <person name="Hwangbo K."/>
            <person name="Chung H."/>
            <person name="Yoo J."/>
            <person name="Kim K.Y."/>
            <person name="Sa T.M."/>
            <person name="Um Y."/>
            <person name="Madhaiyan M."/>
        </authorList>
    </citation>
    <scope>NUCLEOTIDE SEQUENCE [LARGE SCALE GENOMIC DNA]</scope>
    <source>
        <strain evidence="1 3">CBMB27</strain>
    </source>
</reference>
<protein>
    <submittedName>
        <fullName evidence="2">Uncharacterized protein</fullName>
    </submittedName>
</protein>
<keyword evidence="3" id="KW-1185">Reference proteome</keyword>
<dbReference type="Proteomes" id="UP000199140">
    <property type="component" value="Unassembled WGS sequence"/>
</dbReference>
<reference evidence="2 4" key="2">
    <citation type="submission" date="2016-10" db="EMBL/GenBank/DDBJ databases">
        <authorList>
            <person name="Varghese N."/>
            <person name="Submissions S."/>
        </authorList>
    </citation>
    <scope>NUCLEOTIDE SEQUENCE [LARGE SCALE GENOMIC DNA]</scope>
    <source>
        <strain evidence="2 4">CBMB27</strain>
    </source>
</reference>
<evidence type="ECO:0000313" key="1">
    <source>
        <dbReference type="EMBL" id="APT32083.1"/>
    </source>
</evidence>
<evidence type="ECO:0000313" key="2">
    <source>
        <dbReference type="EMBL" id="SFH53511.1"/>
    </source>
</evidence>
<sequence>MTDKISSSLADVDQAVVQSKAARVGADVLALYRQLAATLRQKGRSEAAAMARLSDPTARAAHRCAFQLYGTAASELDDVIADLLASLERPFTEVSTGPILTVVVGDGTGP</sequence>
<dbReference type="AlphaFoldDB" id="A0AAE8HWQ9"/>
<gene>
    <name evidence="1" type="ORF">MCBMB27_02792</name>
    <name evidence="2" type="ORF">SAMN05192567_13032</name>
</gene>
<evidence type="ECO:0000313" key="4">
    <source>
        <dbReference type="Proteomes" id="UP000199140"/>
    </source>
</evidence>
<evidence type="ECO:0000313" key="3">
    <source>
        <dbReference type="Proteomes" id="UP000185487"/>
    </source>
</evidence>
<dbReference type="Proteomes" id="UP000185487">
    <property type="component" value="Chromosome"/>
</dbReference>
<dbReference type="EMBL" id="CP015367">
    <property type="protein sequence ID" value="APT32083.1"/>
    <property type="molecule type" value="Genomic_DNA"/>
</dbReference>
<proteinExistence type="predicted"/>
<organism evidence="2 4">
    <name type="scientific">Methylobacterium phyllosphaerae</name>
    <dbReference type="NCBI Taxonomy" id="418223"/>
    <lineage>
        <taxon>Bacteria</taxon>
        <taxon>Pseudomonadati</taxon>
        <taxon>Pseudomonadota</taxon>
        <taxon>Alphaproteobacteria</taxon>
        <taxon>Hyphomicrobiales</taxon>
        <taxon>Methylobacteriaceae</taxon>
        <taxon>Methylobacterium</taxon>
    </lineage>
</organism>